<dbReference type="EMBL" id="BKCJ010997187">
    <property type="protein sequence ID" value="GFC63254.1"/>
    <property type="molecule type" value="Genomic_DNA"/>
</dbReference>
<feature type="non-terminal residue" evidence="1">
    <location>
        <position position="1"/>
    </location>
</feature>
<organism evidence="1">
    <name type="scientific">Tanacetum cinerariifolium</name>
    <name type="common">Dalmatian daisy</name>
    <name type="synonym">Chrysanthemum cinerariifolium</name>
    <dbReference type="NCBI Taxonomy" id="118510"/>
    <lineage>
        <taxon>Eukaryota</taxon>
        <taxon>Viridiplantae</taxon>
        <taxon>Streptophyta</taxon>
        <taxon>Embryophyta</taxon>
        <taxon>Tracheophyta</taxon>
        <taxon>Spermatophyta</taxon>
        <taxon>Magnoliopsida</taxon>
        <taxon>eudicotyledons</taxon>
        <taxon>Gunneridae</taxon>
        <taxon>Pentapetalae</taxon>
        <taxon>asterids</taxon>
        <taxon>campanulids</taxon>
        <taxon>Asterales</taxon>
        <taxon>Asteraceae</taxon>
        <taxon>Asteroideae</taxon>
        <taxon>Anthemideae</taxon>
        <taxon>Anthemidinae</taxon>
        <taxon>Tanacetum</taxon>
    </lineage>
</organism>
<comment type="caution">
    <text evidence="1">The sequence shown here is derived from an EMBL/GenBank/DDBJ whole genome shotgun (WGS) entry which is preliminary data.</text>
</comment>
<evidence type="ECO:0000313" key="1">
    <source>
        <dbReference type="EMBL" id="GFC63254.1"/>
    </source>
</evidence>
<gene>
    <name evidence="1" type="ORF">Tci_835224</name>
</gene>
<accession>A0A699QE70</accession>
<dbReference type="AlphaFoldDB" id="A0A699QE70"/>
<reference evidence="1" key="1">
    <citation type="journal article" date="2019" name="Sci. Rep.">
        <title>Draft genome of Tanacetum cinerariifolium, the natural source of mosquito coil.</title>
        <authorList>
            <person name="Yamashiro T."/>
            <person name="Shiraishi A."/>
            <person name="Satake H."/>
            <person name="Nakayama K."/>
        </authorList>
    </citation>
    <scope>NUCLEOTIDE SEQUENCE</scope>
</reference>
<protein>
    <submittedName>
        <fullName evidence="1">START domain, START-like domain protein</fullName>
    </submittedName>
</protein>
<proteinExistence type="predicted"/>
<sequence length="112" mass="12359">KVERGFRLYQKERALSSTISPHVVMAQTCTKIDESYLDSVVSNKDQDVKTEETQVAIQQENQAMGAKLTKFLIIGGAVMVACSIDRGLLTKGVILGVAKRFASLGRQAYPRR</sequence>
<name>A0A699QE70_TANCI</name>